<dbReference type="Pfam" id="PF13313">
    <property type="entry name" value="DUF4082"/>
    <property type="match status" value="1"/>
</dbReference>
<feature type="compositionally biased region" description="Low complexity" evidence="1">
    <location>
        <begin position="200"/>
        <end position="252"/>
    </location>
</feature>
<feature type="domain" description="DUF4082" evidence="3">
    <location>
        <begin position="58"/>
        <end position="191"/>
    </location>
</feature>
<dbReference type="OrthoDB" id="505641at2"/>
<dbReference type="InterPro" id="IPR025141">
    <property type="entry name" value="DUF4082"/>
</dbReference>
<evidence type="ECO:0000313" key="5">
    <source>
        <dbReference type="Proteomes" id="UP000249341"/>
    </source>
</evidence>
<protein>
    <submittedName>
        <fullName evidence="4">Uncharacterized protein DUF4082</fullName>
    </submittedName>
</protein>
<organism evidence="4 5">
    <name type="scientific">Actinoplanes lutulentus</name>
    <dbReference type="NCBI Taxonomy" id="1287878"/>
    <lineage>
        <taxon>Bacteria</taxon>
        <taxon>Bacillati</taxon>
        <taxon>Actinomycetota</taxon>
        <taxon>Actinomycetes</taxon>
        <taxon>Micromonosporales</taxon>
        <taxon>Micromonosporaceae</taxon>
        <taxon>Actinoplanes</taxon>
    </lineage>
</organism>
<keyword evidence="2" id="KW-0732">Signal</keyword>
<feature type="signal peptide" evidence="2">
    <location>
        <begin position="1"/>
        <end position="38"/>
    </location>
</feature>
<accession>A0A327YWL4</accession>
<reference evidence="4 5" key="1">
    <citation type="submission" date="2018-06" db="EMBL/GenBank/DDBJ databases">
        <title>Genomic Encyclopedia of Type Strains, Phase III (KMG-III): the genomes of soil and plant-associated and newly described type strains.</title>
        <authorList>
            <person name="Whitman W."/>
        </authorList>
    </citation>
    <scope>NUCLEOTIDE SEQUENCE [LARGE SCALE GENOMIC DNA]</scope>
    <source>
        <strain evidence="4 5">CGMCC 4.7090</strain>
    </source>
</reference>
<dbReference type="RefSeq" id="WP_111654964.1">
    <property type="nucleotide sequence ID" value="NZ_JACHWI010000001.1"/>
</dbReference>
<keyword evidence="5" id="KW-1185">Reference proteome</keyword>
<evidence type="ECO:0000313" key="4">
    <source>
        <dbReference type="EMBL" id="RAK25840.1"/>
    </source>
</evidence>
<feature type="chain" id="PRO_5016368671" evidence="2">
    <location>
        <begin position="39"/>
        <end position="651"/>
    </location>
</feature>
<dbReference type="Proteomes" id="UP000249341">
    <property type="component" value="Unassembled WGS sequence"/>
</dbReference>
<proteinExistence type="predicted"/>
<dbReference type="EMBL" id="QLMJ01000030">
    <property type="protein sequence ID" value="RAK25840.1"/>
    <property type="molecule type" value="Genomic_DNA"/>
</dbReference>
<feature type="region of interest" description="Disordered" evidence="1">
    <location>
        <begin position="200"/>
        <end position="260"/>
    </location>
</feature>
<evidence type="ECO:0000256" key="2">
    <source>
        <dbReference type="SAM" id="SignalP"/>
    </source>
</evidence>
<sequence>MPRSHAGRHARRRRGKLVFTVAAAFSMLAAATVVTAYAVTGGSTDSYSFFATEDVSGVPVDSDDRPVELGLKFKSSKAGKLSAVRFLKVTNDNSAHRVSVWNASGQRLATAAPASESRSGWQQVTLTPAVQLQAGQDYVVSYTTSKYRATEDYFTSRTAKAGPLTTVGGGVYKYGGSAFPTDNYKGSNYWVDVVFKQDPKTSTPAKPTTQSPAASPSATTASPSASASASASGSATPSPSASSSTPGTVPPAEAVNLDLPRVPWEGGPSYYDKFAQAKSYNFSDAGFFPLGVWFESVQADSDVAKDKAVGLNTYIEMTENTDMNVVRKNGMRAMISHKSPTLGSETVGWLVTDEADMWGGPGNGEWTGNWPGQGDICKTKDSCGYDVMSDLSADLPNDGRLRYANYGKGVMFWQNDKQAADFVNKYTDVVSNDIYWYTDPHVCTAPAEGQGFGVPEETCRRSANYGLTMDRMRQLDATDGKRQPVYAFIEVGHPFTENDAPTINGNQIAGAVMNSLIHEARGIIYFNHNFGGDCVSQHVLREKCGDAVRPAVTETNKRITSLAKVLNSQSYDWKFNPQLDTMLKAQDGSYYIFAMPGRDGGTGTQKLKMPAGLTGATAEVLFENRTVSISDGAITDMFAAEYSYHIYKITP</sequence>
<comment type="caution">
    <text evidence="4">The sequence shown here is derived from an EMBL/GenBank/DDBJ whole genome shotgun (WGS) entry which is preliminary data.</text>
</comment>
<evidence type="ECO:0000256" key="1">
    <source>
        <dbReference type="SAM" id="MobiDB-lite"/>
    </source>
</evidence>
<dbReference type="AlphaFoldDB" id="A0A327YWL4"/>
<name>A0A327YWL4_9ACTN</name>
<evidence type="ECO:0000259" key="3">
    <source>
        <dbReference type="Pfam" id="PF13313"/>
    </source>
</evidence>
<gene>
    <name evidence="4" type="ORF">B0I29_13049</name>
</gene>